<sequence length="374" mass="42408">MTTYICNDVPVTDVFLKSEENRNRWAEEIRFTLGALPTQRSWTSRRGRPPHDPAAFKDTVTKAWAHGQIWPKYTREFKQQRHEKATHVKAARDAKRSSASPKSSTQNDQFVATKDQASHGPSFNTLNSPDNLTLSSINVNMLNGLDDLAVHEPSFDTYNDFDDLEEYNNFDDPGACNDFDDPEVPELSYNTIVPLENSEVTTPTFNFGDTTPIITQAPLPTQEPAIASWSPRTSHDGYQQQALSQEQNVSPEYFNSPYFDNFFTGNDLFNPAAQCEPWSETPSQSTNWWSVGFANENFGPLLPNQTMETVQPIQHSLQQEAVRNLETMQPTQPSAQQGEEPNPDSEETKALLEQDFMELFEWDGNFENNTEYGT</sequence>
<feature type="region of interest" description="Disordered" evidence="1">
    <location>
        <begin position="78"/>
        <end position="129"/>
    </location>
</feature>
<gene>
    <name evidence="2" type="ORF">B0J11DRAFT_575899</name>
</gene>
<name>A0A9P9IYP0_9PLEO</name>
<feature type="compositionally biased region" description="Polar residues" evidence="1">
    <location>
        <begin position="119"/>
        <end position="129"/>
    </location>
</feature>
<evidence type="ECO:0000313" key="2">
    <source>
        <dbReference type="EMBL" id="KAH7135304.1"/>
    </source>
</evidence>
<feature type="compositionally biased region" description="Polar residues" evidence="1">
    <location>
        <begin position="328"/>
        <end position="339"/>
    </location>
</feature>
<dbReference type="AlphaFoldDB" id="A0A9P9IYP0"/>
<reference evidence="2" key="1">
    <citation type="journal article" date="2021" name="Nat. Commun.">
        <title>Genetic determinants of endophytism in the Arabidopsis root mycobiome.</title>
        <authorList>
            <person name="Mesny F."/>
            <person name="Miyauchi S."/>
            <person name="Thiergart T."/>
            <person name="Pickel B."/>
            <person name="Atanasova L."/>
            <person name="Karlsson M."/>
            <person name="Huettel B."/>
            <person name="Barry K.W."/>
            <person name="Haridas S."/>
            <person name="Chen C."/>
            <person name="Bauer D."/>
            <person name="Andreopoulos W."/>
            <person name="Pangilinan J."/>
            <person name="LaButti K."/>
            <person name="Riley R."/>
            <person name="Lipzen A."/>
            <person name="Clum A."/>
            <person name="Drula E."/>
            <person name="Henrissat B."/>
            <person name="Kohler A."/>
            <person name="Grigoriev I.V."/>
            <person name="Martin F.M."/>
            <person name="Hacquard S."/>
        </authorList>
    </citation>
    <scope>NUCLEOTIDE SEQUENCE</scope>
    <source>
        <strain evidence="2">MPI-CAGE-CH-0243</strain>
    </source>
</reference>
<evidence type="ECO:0000256" key="1">
    <source>
        <dbReference type="SAM" id="MobiDB-lite"/>
    </source>
</evidence>
<feature type="region of interest" description="Disordered" evidence="1">
    <location>
        <begin position="328"/>
        <end position="351"/>
    </location>
</feature>
<accession>A0A9P9IYP0</accession>
<evidence type="ECO:0000313" key="3">
    <source>
        <dbReference type="Proteomes" id="UP000700596"/>
    </source>
</evidence>
<dbReference type="Proteomes" id="UP000700596">
    <property type="component" value="Unassembled WGS sequence"/>
</dbReference>
<organism evidence="2 3">
    <name type="scientific">Dendryphion nanum</name>
    <dbReference type="NCBI Taxonomy" id="256645"/>
    <lineage>
        <taxon>Eukaryota</taxon>
        <taxon>Fungi</taxon>
        <taxon>Dikarya</taxon>
        <taxon>Ascomycota</taxon>
        <taxon>Pezizomycotina</taxon>
        <taxon>Dothideomycetes</taxon>
        <taxon>Pleosporomycetidae</taxon>
        <taxon>Pleosporales</taxon>
        <taxon>Torulaceae</taxon>
        <taxon>Dendryphion</taxon>
    </lineage>
</organism>
<protein>
    <submittedName>
        <fullName evidence="2">Uncharacterized protein</fullName>
    </submittedName>
</protein>
<proteinExistence type="predicted"/>
<keyword evidence="3" id="KW-1185">Reference proteome</keyword>
<dbReference type="EMBL" id="JAGMWT010000002">
    <property type="protein sequence ID" value="KAH7135304.1"/>
    <property type="molecule type" value="Genomic_DNA"/>
</dbReference>
<comment type="caution">
    <text evidence="2">The sequence shown here is derived from an EMBL/GenBank/DDBJ whole genome shotgun (WGS) entry which is preliminary data.</text>
</comment>
<feature type="compositionally biased region" description="Basic and acidic residues" evidence="1">
    <location>
        <begin position="78"/>
        <end position="96"/>
    </location>
</feature>